<dbReference type="InterPro" id="IPR036322">
    <property type="entry name" value="WD40_repeat_dom_sf"/>
</dbReference>
<evidence type="ECO:0000313" key="6">
    <source>
        <dbReference type="Proteomes" id="UP001479436"/>
    </source>
</evidence>
<dbReference type="InterPro" id="IPR020472">
    <property type="entry name" value="WD40_PAC1"/>
</dbReference>
<dbReference type="EMBL" id="JASJQH010008539">
    <property type="protein sequence ID" value="KAK9688178.1"/>
    <property type="molecule type" value="Genomic_DNA"/>
</dbReference>
<dbReference type="PRINTS" id="PR00320">
    <property type="entry name" value="GPROTEINBRPT"/>
</dbReference>
<dbReference type="Proteomes" id="UP001479436">
    <property type="component" value="Unassembled WGS sequence"/>
</dbReference>
<organism evidence="5 6">
    <name type="scientific">Basidiobolus ranarum</name>
    <dbReference type="NCBI Taxonomy" id="34480"/>
    <lineage>
        <taxon>Eukaryota</taxon>
        <taxon>Fungi</taxon>
        <taxon>Fungi incertae sedis</taxon>
        <taxon>Zoopagomycota</taxon>
        <taxon>Entomophthoromycotina</taxon>
        <taxon>Basidiobolomycetes</taxon>
        <taxon>Basidiobolales</taxon>
        <taxon>Basidiobolaceae</taxon>
        <taxon>Basidiobolus</taxon>
    </lineage>
</organism>
<dbReference type="InterPro" id="IPR028608">
    <property type="entry name" value="CIAO1/Cia1"/>
</dbReference>
<dbReference type="Pfam" id="PF00400">
    <property type="entry name" value="WD40"/>
    <property type="match status" value="7"/>
</dbReference>
<feature type="repeat" description="WD" evidence="4">
    <location>
        <begin position="194"/>
        <end position="226"/>
    </location>
</feature>
<dbReference type="PANTHER" id="PTHR19920:SF0">
    <property type="entry name" value="CYTOSOLIC IRON-SULFUR PROTEIN ASSEMBLY PROTEIN CIAO1-RELATED"/>
    <property type="match status" value="1"/>
</dbReference>
<dbReference type="CDD" id="cd00200">
    <property type="entry name" value="WD40"/>
    <property type="match status" value="1"/>
</dbReference>
<feature type="repeat" description="WD" evidence="4">
    <location>
        <begin position="105"/>
        <end position="137"/>
    </location>
</feature>
<proteinExistence type="inferred from homology"/>
<accession>A0ABR2VPJ8</accession>
<feature type="repeat" description="WD" evidence="4">
    <location>
        <begin position="63"/>
        <end position="92"/>
    </location>
</feature>
<comment type="function">
    <text evidence="3">Essential component of the cytosolic iron-sulfur (Fe/S) protein assembly machinery. Required for the maturation of extramitochondrial Fe/S proteins.</text>
</comment>
<comment type="similarity">
    <text evidence="3">Belongs to the WD repeat CIA1 family.</text>
</comment>
<feature type="repeat" description="WD" evidence="4">
    <location>
        <begin position="150"/>
        <end position="182"/>
    </location>
</feature>
<comment type="caution">
    <text evidence="5">The sequence shown here is derived from an EMBL/GenBank/DDBJ whole genome shotgun (WGS) entry which is preliminary data.</text>
</comment>
<keyword evidence="6" id="KW-1185">Reference proteome</keyword>
<keyword evidence="1 4" id="KW-0853">WD repeat</keyword>
<name>A0ABR2VPJ8_9FUNG</name>
<dbReference type="SMART" id="SM00320">
    <property type="entry name" value="WD40"/>
    <property type="match status" value="7"/>
</dbReference>
<feature type="repeat" description="WD" evidence="4">
    <location>
        <begin position="314"/>
        <end position="348"/>
    </location>
</feature>
<evidence type="ECO:0000256" key="1">
    <source>
        <dbReference type="ARBA" id="ARBA00022574"/>
    </source>
</evidence>
<dbReference type="Gene3D" id="2.130.10.10">
    <property type="entry name" value="YVTN repeat-like/Quinoprotein amine dehydrogenase"/>
    <property type="match status" value="2"/>
</dbReference>
<dbReference type="PROSITE" id="PS50082">
    <property type="entry name" value="WD_REPEATS_2"/>
    <property type="match status" value="6"/>
</dbReference>
<evidence type="ECO:0000313" key="5">
    <source>
        <dbReference type="EMBL" id="KAK9688178.1"/>
    </source>
</evidence>
<dbReference type="HAMAP" id="MF_03037">
    <property type="entry name" value="ciao1"/>
    <property type="match status" value="1"/>
</dbReference>
<evidence type="ECO:0000256" key="4">
    <source>
        <dbReference type="PROSITE-ProRule" id="PRU00221"/>
    </source>
</evidence>
<evidence type="ECO:0000256" key="3">
    <source>
        <dbReference type="HAMAP-Rule" id="MF_03037"/>
    </source>
</evidence>
<dbReference type="SUPFAM" id="SSF50978">
    <property type="entry name" value="WD40 repeat-like"/>
    <property type="match status" value="1"/>
</dbReference>
<protein>
    <recommendedName>
        <fullName evidence="3">Probable cytosolic iron-sulfur protein assembly protein 1</fullName>
    </recommendedName>
</protein>
<dbReference type="InterPro" id="IPR001680">
    <property type="entry name" value="WD40_rpt"/>
</dbReference>
<evidence type="ECO:0000256" key="2">
    <source>
        <dbReference type="ARBA" id="ARBA00022737"/>
    </source>
</evidence>
<dbReference type="PANTHER" id="PTHR19920">
    <property type="entry name" value="WD40 PROTEIN CIAO1"/>
    <property type="match status" value="1"/>
</dbReference>
<sequence>MVHLELVSELKGHSDRAWQVSWHPSGSYLASCSGDKTVIIWEPSDLNGENPSWHRQNVLDGFHDRTVRAVAYSPSGRVVATGSFDGTTGVWEKDTSGDYECIATLEGHENEVKSIAWSASGSLIATCSRDKSVWIWEAASDDDFECLAVLQEHSQDVKMVKWHPKKELLASASYDDTIRIWEDEDDDWICSNTLEGHESTVWALDFDAEGNQLVSVSADMKIKIWKCYTPQNDLGIRSYSNSLPTWKCTCTLSGYHSRAIYSVSWSKHHGRIATAGSDNKINIFEEDLEAPQDLDAPTFLLAASIDAPHGVSDVNSVQWNPTEAYSDLLASTGDDGVVRIWRLVKDSI</sequence>
<gene>
    <name evidence="5" type="primary">CIA1_2</name>
    <name evidence="3" type="synonym">CIA1</name>
    <name evidence="5" type="ORF">K7432_014496</name>
</gene>
<reference evidence="5 6" key="1">
    <citation type="submission" date="2023-04" db="EMBL/GenBank/DDBJ databases">
        <title>Genome of Basidiobolus ranarum AG-B5.</title>
        <authorList>
            <person name="Stajich J.E."/>
            <person name="Carter-House D."/>
            <person name="Gryganskyi A."/>
        </authorList>
    </citation>
    <scope>NUCLEOTIDE SEQUENCE [LARGE SCALE GENOMIC DNA]</scope>
    <source>
        <strain evidence="5 6">AG-B5</strain>
    </source>
</reference>
<dbReference type="InterPro" id="IPR015943">
    <property type="entry name" value="WD40/YVTN_repeat-like_dom_sf"/>
</dbReference>
<feature type="repeat" description="WD" evidence="4">
    <location>
        <begin position="10"/>
        <end position="42"/>
    </location>
</feature>
<keyword evidence="2" id="KW-0677">Repeat</keyword>
<dbReference type="PROSITE" id="PS50294">
    <property type="entry name" value="WD_REPEATS_REGION"/>
    <property type="match status" value="6"/>
</dbReference>